<evidence type="ECO:0000256" key="1">
    <source>
        <dbReference type="SAM" id="Phobius"/>
    </source>
</evidence>
<proteinExistence type="predicted"/>
<reference evidence="3" key="1">
    <citation type="journal article" date="2019" name="Int. J. Syst. Evol. Microbiol.">
        <title>The Global Catalogue of Microorganisms (GCM) 10K type strain sequencing project: providing services to taxonomists for standard genome sequencing and annotation.</title>
        <authorList>
            <consortium name="The Broad Institute Genomics Platform"/>
            <consortium name="The Broad Institute Genome Sequencing Center for Infectious Disease"/>
            <person name="Wu L."/>
            <person name="Ma J."/>
        </authorList>
    </citation>
    <scope>NUCLEOTIDE SEQUENCE [LARGE SCALE GENOMIC DNA]</scope>
    <source>
        <strain evidence="3">CECT 8288</strain>
    </source>
</reference>
<keyword evidence="1" id="KW-0812">Transmembrane</keyword>
<dbReference type="RefSeq" id="WP_215998844.1">
    <property type="nucleotide sequence ID" value="NZ_JAUFQI010000001.1"/>
</dbReference>
<evidence type="ECO:0000313" key="3">
    <source>
        <dbReference type="Proteomes" id="UP001595710"/>
    </source>
</evidence>
<keyword evidence="1" id="KW-1133">Transmembrane helix</keyword>
<keyword evidence="1" id="KW-0472">Membrane</keyword>
<feature type="transmembrane region" description="Helical" evidence="1">
    <location>
        <begin position="7"/>
        <end position="26"/>
    </location>
</feature>
<organism evidence="2 3">
    <name type="scientific">Reinekea marina</name>
    <dbReference type="NCBI Taxonomy" id="1310421"/>
    <lineage>
        <taxon>Bacteria</taxon>
        <taxon>Pseudomonadati</taxon>
        <taxon>Pseudomonadota</taxon>
        <taxon>Gammaproteobacteria</taxon>
        <taxon>Oceanospirillales</taxon>
        <taxon>Saccharospirillaceae</taxon>
        <taxon>Reinekea</taxon>
    </lineage>
</organism>
<protein>
    <submittedName>
        <fullName evidence="2">Uncharacterized protein</fullName>
    </submittedName>
</protein>
<accession>A0ABV7WTJ4</accession>
<dbReference type="Proteomes" id="UP001595710">
    <property type="component" value="Unassembled WGS sequence"/>
</dbReference>
<comment type="caution">
    <text evidence="2">The sequence shown here is derived from an EMBL/GenBank/DDBJ whole genome shotgun (WGS) entry which is preliminary data.</text>
</comment>
<evidence type="ECO:0000313" key="2">
    <source>
        <dbReference type="EMBL" id="MFC3702623.1"/>
    </source>
</evidence>
<sequence>MKYGSIVCTILFVLSVILTVVQVWFTPFSSEIFWKLLFTLGAFFVAALAITLVMREYFSERELKKKGYLD</sequence>
<dbReference type="EMBL" id="JBHRYN010000014">
    <property type="protein sequence ID" value="MFC3702623.1"/>
    <property type="molecule type" value="Genomic_DNA"/>
</dbReference>
<feature type="transmembrane region" description="Helical" evidence="1">
    <location>
        <begin position="32"/>
        <end position="54"/>
    </location>
</feature>
<gene>
    <name evidence="2" type="ORF">ACFOND_13345</name>
</gene>
<name>A0ABV7WTJ4_9GAMM</name>
<keyword evidence="3" id="KW-1185">Reference proteome</keyword>